<evidence type="ECO:0000313" key="1">
    <source>
        <dbReference type="EMBL" id="RCL77914.1"/>
    </source>
</evidence>
<dbReference type="EMBL" id="QOQF01000004">
    <property type="protein sequence ID" value="RCL77914.1"/>
    <property type="molecule type" value="Genomic_DNA"/>
</dbReference>
<gene>
    <name evidence="1" type="ORF">DBW69_01890</name>
</gene>
<dbReference type="AlphaFoldDB" id="A0A368E205"/>
<proteinExistence type="predicted"/>
<sequence length="214" mass="23554">MPTPHLTKNPRKILSKNLNVHSIASLPKKKRREVLETLTLDQLNFLKKHWVFLTPKIGWRVWNDSDATLYVLQSEGWQSVSSLGKATGQHDFYGSKGLDFYVEEIDHIVIAGAHNDTALIIPGKSTVLAITGRVLTTLGGSHSWKLGVAGGDDRYGNKIGYQEDSTVIGVSSSPVTYYADTPVKLTAVSGQFSSGKIRLKLYAMKFALPEVDPD</sequence>
<comment type="caution">
    <text evidence="1">The sequence shown here is derived from an EMBL/GenBank/DDBJ whole genome shotgun (WGS) entry which is preliminary data.</text>
</comment>
<reference evidence="1 2" key="1">
    <citation type="journal article" date="2018" name="Microbiome">
        <title>Fine metagenomic profile of the Mediterranean stratified and mixed water columns revealed by assembly and recruitment.</title>
        <authorList>
            <person name="Haro-Moreno J.M."/>
            <person name="Lopez-Perez M."/>
            <person name="De La Torre J.R."/>
            <person name="Picazo A."/>
            <person name="Camacho A."/>
            <person name="Rodriguez-Valera F."/>
        </authorList>
    </citation>
    <scope>NUCLEOTIDE SEQUENCE [LARGE SCALE GENOMIC DNA]</scope>
    <source>
        <strain evidence="1">MED-G55</strain>
    </source>
</reference>
<protein>
    <submittedName>
        <fullName evidence="1">DUF2793 domain-containing protein</fullName>
    </submittedName>
</protein>
<name>A0A368E205_9PROT</name>
<organism evidence="1 2">
    <name type="scientific">PS1 clade bacterium</name>
    <dbReference type="NCBI Taxonomy" id="2175152"/>
    <lineage>
        <taxon>Bacteria</taxon>
        <taxon>Pseudomonadati</taxon>
        <taxon>Pseudomonadota</taxon>
        <taxon>Alphaproteobacteria</taxon>
        <taxon>PS1 clade</taxon>
    </lineage>
</organism>
<accession>A0A368E205</accession>
<evidence type="ECO:0000313" key="2">
    <source>
        <dbReference type="Proteomes" id="UP000252132"/>
    </source>
</evidence>
<dbReference type="Proteomes" id="UP000252132">
    <property type="component" value="Unassembled WGS sequence"/>
</dbReference>